<reference evidence="2 3" key="1">
    <citation type="submission" date="2019-06" db="EMBL/GenBank/DDBJ databases">
        <title>Sequencing the genomes of 1000 actinobacteria strains.</title>
        <authorList>
            <person name="Klenk H.-P."/>
        </authorList>
    </citation>
    <scope>NUCLEOTIDE SEQUENCE [LARGE SCALE GENOMIC DNA]</scope>
    <source>
        <strain evidence="2 3">DSM 12335</strain>
    </source>
</reference>
<sequence>MPGDPRVNPARGVGGSSYAPGMTLKLAMITVDTTDAESLAAWWAEQTGARIVDTNDGWFVILAGGGVPGRLAFQKVDEVTPGKNRVHLDLTADDLEAETERLLAAGARLVERRGTEDFRWNTLTDPQGNEFCVAGAE</sequence>
<dbReference type="CDD" id="cd06587">
    <property type="entry name" value="VOC"/>
    <property type="match status" value="1"/>
</dbReference>
<accession>A0A542YUH7</accession>
<dbReference type="InterPro" id="IPR041581">
    <property type="entry name" value="Glyoxalase_6"/>
</dbReference>
<dbReference type="Pfam" id="PF18029">
    <property type="entry name" value="Glyoxalase_6"/>
    <property type="match status" value="1"/>
</dbReference>
<proteinExistence type="predicted"/>
<organism evidence="2 3">
    <name type="scientific">Ornithinicoccus hortensis</name>
    <dbReference type="NCBI Taxonomy" id="82346"/>
    <lineage>
        <taxon>Bacteria</taxon>
        <taxon>Bacillati</taxon>
        <taxon>Actinomycetota</taxon>
        <taxon>Actinomycetes</taxon>
        <taxon>Micrococcales</taxon>
        <taxon>Intrasporangiaceae</taxon>
        <taxon>Ornithinicoccus</taxon>
    </lineage>
</organism>
<dbReference type="PANTHER" id="PTHR35908:SF1">
    <property type="entry name" value="CONSERVED PROTEIN"/>
    <property type="match status" value="1"/>
</dbReference>
<protein>
    <recommendedName>
        <fullName evidence="1">VOC domain-containing protein</fullName>
    </recommendedName>
</protein>
<dbReference type="Gene3D" id="3.10.180.10">
    <property type="entry name" value="2,3-Dihydroxybiphenyl 1,2-Dioxygenase, domain 1"/>
    <property type="match status" value="1"/>
</dbReference>
<dbReference type="PROSITE" id="PS51819">
    <property type="entry name" value="VOC"/>
    <property type="match status" value="1"/>
</dbReference>
<gene>
    <name evidence="2" type="ORF">FB467_2883</name>
</gene>
<evidence type="ECO:0000313" key="2">
    <source>
        <dbReference type="EMBL" id="TQL51729.1"/>
    </source>
</evidence>
<dbReference type="InterPro" id="IPR037523">
    <property type="entry name" value="VOC_core"/>
</dbReference>
<dbReference type="PANTHER" id="PTHR35908">
    <property type="entry name" value="HYPOTHETICAL FUSION PROTEIN"/>
    <property type="match status" value="1"/>
</dbReference>
<keyword evidence="3" id="KW-1185">Reference proteome</keyword>
<evidence type="ECO:0000313" key="3">
    <source>
        <dbReference type="Proteomes" id="UP000319516"/>
    </source>
</evidence>
<dbReference type="EMBL" id="VFOP01000001">
    <property type="protein sequence ID" value="TQL51729.1"/>
    <property type="molecule type" value="Genomic_DNA"/>
</dbReference>
<name>A0A542YUH7_9MICO</name>
<feature type="domain" description="VOC" evidence="1">
    <location>
        <begin position="25"/>
        <end position="136"/>
    </location>
</feature>
<dbReference type="AlphaFoldDB" id="A0A542YUH7"/>
<comment type="caution">
    <text evidence="2">The sequence shown here is derived from an EMBL/GenBank/DDBJ whole genome shotgun (WGS) entry which is preliminary data.</text>
</comment>
<dbReference type="Proteomes" id="UP000319516">
    <property type="component" value="Unassembled WGS sequence"/>
</dbReference>
<dbReference type="SUPFAM" id="SSF54593">
    <property type="entry name" value="Glyoxalase/Bleomycin resistance protein/Dihydroxybiphenyl dioxygenase"/>
    <property type="match status" value="1"/>
</dbReference>
<dbReference type="InterPro" id="IPR029068">
    <property type="entry name" value="Glyas_Bleomycin-R_OHBP_Dase"/>
</dbReference>
<evidence type="ECO:0000259" key="1">
    <source>
        <dbReference type="PROSITE" id="PS51819"/>
    </source>
</evidence>